<gene>
    <name evidence="1" type="ORF">CKO28_16465</name>
</gene>
<organism evidence="1 2">
    <name type="scientific">Rhodovibrio sodomensis</name>
    <dbReference type="NCBI Taxonomy" id="1088"/>
    <lineage>
        <taxon>Bacteria</taxon>
        <taxon>Pseudomonadati</taxon>
        <taxon>Pseudomonadota</taxon>
        <taxon>Alphaproteobacteria</taxon>
        <taxon>Rhodospirillales</taxon>
        <taxon>Rhodovibrionaceae</taxon>
        <taxon>Rhodovibrio</taxon>
    </lineage>
</organism>
<reference evidence="1 2" key="1">
    <citation type="journal article" date="2020" name="Microorganisms">
        <title>Osmotic Adaptation and Compatible Solute Biosynthesis of Phototrophic Bacteria as Revealed from Genome Analyses.</title>
        <authorList>
            <person name="Imhoff J.F."/>
            <person name="Rahn T."/>
            <person name="Kunzel S."/>
            <person name="Keller A."/>
            <person name="Neulinger S.C."/>
        </authorList>
    </citation>
    <scope>NUCLEOTIDE SEQUENCE [LARGE SCALE GENOMIC DNA]</scope>
    <source>
        <strain evidence="1 2">DSM 9895</strain>
    </source>
</reference>
<dbReference type="EMBL" id="NRRL01000055">
    <property type="protein sequence ID" value="MBK1669633.1"/>
    <property type="molecule type" value="Genomic_DNA"/>
</dbReference>
<evidence type="ECO:0008006" key="3">
    <source>
        <dbReference type="Google" id="ProtNLM"/>
    </source>
</evidence>
<dbReference type="Proteomes" id="UP001296873">
    <property type="component" value="Unassembled WGS sequence"/>
</dbReference>
<sequence length="100" mass="10701">MDVPCPQQEPTPGLEADFSDLAAQITDADNAIEALRLVGNVVQDLDRDRLTYGPGGAQPEQLDALMHLVHQAQGHARRAREAVERCEQGVAADGEAQAAE</sequence>
<comment type="caution">
    <text evidence="1">The sequence shown here is derived from an EMBL/GenBank/DDBJ whole genome shotgun (WGS) entry which is preliminary data.</text>
</comment>
<accession>A0ABS1DJF5</accession>
<dbReference type="RefSeq" id="WP_200341970.1">
    <property type="nucleotide sequence ID" value="NZ_NRRL01000055.1"/>
</dbReference>
<protein>
    <recommendedName>
        <fullName evidence="3">HPt domain-containing protein</fullName>
    </recommendedName>
</protein>
<proteinExistence type="predicted"/>
<name>A0ABS1DJF5_9PROT</name>
<evidence type="ECO:0000313" key="1">
    <source>
        <dbReference type="EMBL" id="MBK1669633.1"/>
    </source>
</evidence>
<evidence type="ECO:0000313" key="2">
    <source>
        <dbReference type="Proteomes" id="UP001296873"/>
    </source>
</evidence>
<keyword evidence="2" id="KW-1185">Reference proteome</keyword>